<evidence type="ECO:0000313" key="1">
    <source>
        <dbReference type="EMBL" id="GIY49648.1"/>
    </source>
</evidence>
<comment type="caution">
    <text evidence="1">The sequence shown here is derived from an EMBL/GenBank/DDBJ whole genome shotgun (WGS) entry which is preliminary data.</text>
</comment>
<gene>
    <name evidence="1" type="ORF">CEXT_42821</name>
</gene>
<sequence length="130" mass="15449">MKSTPPLNHDECSLLIFKISRDPFARVHLHGKHGLLRKLDRIKEKCGMRKENSCWNISKWCRLLISILNFDDKHFPLYECKVAFDKCKHTFYVILLNDDIKNDGQLKRKAKNGCPLLCFNYFYKRRCDAE</sequence>
<accession>A0AAV4TSR3</accession>
<organism evidence="1 2">
    <name type="scientific">Caerostris extrusa</name>
    <name type="common">Bark spider</name>
    <name type="synonym">Caerostris bankana</name>
    <dbReference type="NCBI Taxonomy" id="172846"/>
    <lineage>
        <taxon>Eukaryota</taxon>
        <taxon>Metazoa</taxon>
        <taxon>Ecdysozoa</taxon>
        <taxon>Arthropoda</taxon>
        <taxon>Chelicerata</taxon>
        <taxon>Arachnida</taxon>
        <taxon>Araneae</taxon>
        <taxon>Araneomorphae</taxon>
        <taxon>Entelegynae</taxon>
        <taxon>Araneoidea</taxon>
        <taxon>Araneidae</taxon>
        <taxon>Caerostris</taxon>
    </lineage>
</organism>
<reference evidence="1 2" key="1">
    <citation type="submission" date="2021-06" db="EMBL/GenBank/DDBJ databases">
        <title>Caerostris extrusa draft genome.</title>
        <authorList>
            <person name="Kono N."/>
            <person name="Arakawa K."/>
        </authorList>
    </citation>
    <scope>NUCLEOTIDE SEQUENCE [LARGE SCALE GENOMIC DNA]</scope>
</reference>
<dbReference type="EMBL" id="BPLR01011862">
    <property type="protein sequence ID" value="GIY49648.1"/>
    <property type="molecule type" value="Genomic_DNA"/>
</dbReference>
<keyword evidence="2" id="KW-1185">Reference proteome</keyword>
<dbReference type="AlphaFoldDB" id="A0AAV4TSR3"/>
<evidence type="ECO:0000313" key="2">
    <source>
        <dbReference type="Proteomes" id="UP001054945"/>
    </source>
</evidence>
<name>A0AAV4TSR3_CAEEX</name>
<proteinExistence type="predicted"/>
<protein>
    <submittedName>
        <fullName evidence="1">Uncharacterized protein</fullName>
    </submittedName>
</protein>
<dbReference type="Proteomes" id="UP001054945">
    <property type="component" value="Unassembled WGS sequence"/>
</dbReference>